<evidence type="ECO:0000256" key="1">
    <source>
        <dbReference type="ARBA" id="ARBA00004225"/>
    </source>
</evidence>
<dbReference type="GO" id="GO:0015093">
    <property type="term" value="F:ferrous iron transmembrane transporter activity"/>
    <property type="evidence" value="ECO:0007669"/>
    <property type="project" value="TreeGrafter"/>
</dbReference>
<sequence length="340" mass="37575">MRDGAQRHGSACSAPALAPGYCFTGACPRAPFGGDGADACLTTPALEASHARQPGPGCLLLMAEHPAAAPARRPEILLLWDARRPLPLCALLQTRMQSLQPDPKAQYRSVYEALKKIVLTEGFWRPLRGINVTMLGAGPAHAMYFACYEKMKKTLSDTIHLAPFTVLLVKQRMQMFNSPYKSVLACVRTVQKTEGFGAFYRSYTTQLTMNVPFQAIHFITYEFMQEQINPRREYNPQSHIVSGALAGAVAAAATTPLDVCKTLLNTQENMALSSVNISGHLSGMVNAFKTVYQLGGISGYFRGVQARVIYQMPSTAIAWSVYEFFKYFLTKHKLEKRTSF</sequence>
<dbReference type="FunFam" id="1.50.40.10:FF:000027">
    <property type="entry name" value="mitoferrin-2 isoform X1"/>
    <property type="match status" value="1"/>
</dbReference>
<evidence type="ECO:0000256" key="11">
    <source>
        <dbReference type="ARBA" id="ARBA00040418"/>
    </source>
</evidence>
<keyword evidence="4" id="KW-0410">Iron transport</keyword>
<dbReference type="PANTHER" id="PTHR45758:SF4">
    <property type="entry name" value="MITOFERRIN-1"/>
    <property type="match status" value="1"/>
</dbReference>
<evidence type="ECO:0000256" key="5">
    <source>
        <dbReference type="ARBA" id="ARBA00022692"/>
    </source>
</evidence>
<keyword evidence="4" id="KW-0406">Ion transport</keyword>
<dbReference type="GO" id="GO:0048250">
    <property type="term" value="P:iron import into the mitochondrion"/>
    <property type="evidence" value="ECO:0007669"/>
    <property type="project" value="TreeGrafter"/>
</dbReference>
<dbReference type="AlphaFoldDB" id="A0A8B9SD40"/>
<evidence type="ECO:0000256" key="3">
    <source>
        <dbReference type="ARBA" id="ARBA00022448"/>
    </source>
</evidence>
<dbReference type="Gene3D" id="1.50.40.10">
    <property type="entry name" value="Mitochondrial carrier domain"/>
    <property type="match status" value="2"/>
</dbReference>
<keyword evidence="7" id="KW-0496">Mitochondrion</keyword>
<comment type="similarity">
    <text evidence="2 15">Belongs to the mitochondrial carrier (TC 2.A.29) family.</text>
</comment>
<keyword evidence="5 14" id="KW-0812">Transmembrane</keyword>
<keyword evidence="17" id="KW-1185">Reference proteome</keyword>
<dbReference type="Pfam" id="PF00153">
    <property type="entry name" value="Mito_carr"/>
    <property type="match status" value="3"/>
</dbReference>
<evidence type="ECO:0000256" key="10">
    <source>
        <dbReference type="ARBA" id="ARBA00037061"/>
    </source>
</evidence>
<evidence type="ECO:0000313" key="17">
    <source>
        <dbReference type="Proteomes" id="UP000694424"/>
    </source>
</evidence>
<dbReference type="GO" id="GO:0031966">
    <property type="term" value="C:mitochondrial membrane"/>
    <property type="evidence" value="ECO:0007669"/>
    <property type="project" value="UniProtKB-SubCell"/>
</dbReference>
<keyword evidence="4" id="KW-0408">Iron</keyword>
<feature type="repeat" description="Solcar" evidence="14">
    <location>
        <begin position="234"/>
        <end position="328"/>
    </location>
</feature>
<evidence type="ECO:0000256" key="7">
    <source>
        <dbReference type="ARBA" id="ARBA00023128"/>
    </source>
</evidence>
<name>A0A8B9SD40_APTOW</name>
<evidence type="ECO:0000256" key="9">
    <source>
        <dbReference type="ARBA" id="ARBA00036243"/>
    </source>
</evidence>
<evidence type="ECO:0000256" key="8">
    <source>
        <dbReference type="ARBA" id="ARBA00023136"/>
    </source>
</evidence>
<organism evidence="16 17">
    <name type="scientific">Apteryx owenii</name>
    <name type="common">Little spotted kiwi</name>
    <dbReference type="NCBI Taxonomy" id="8824"/>
    <lineage>
        <taxon>Eukaryota</taxon>
        <taxon>Metazoa</taxon>
        <taxon>Chordata</taxon>
        <taxon>Craniata</taxon>
        <taxon>Vertebrata</taxon>
        <taxon>Euteleostomi</taxon>
        <taxon>Archelosauria</taxon>
        <taxon>Archosauria</taxon>
        <taxon>Dinosauria</taxon>
        <taxon>Saurischia</taxon>
        <taxon>Theropoda</taxon>
        <taxon>Coelurosauria</taxon>
        <taxon>Aves</taxon>
        <taxon>Palaeognathae</taxon>
        <taxon>Apterygiformes</taxon>
        <taxon>Apterygidae</taxon>
        <taxon>Apteryx</taxon>
    </lineage>
</organism>
<comment type="function">
    <text evidence="10">Mitochondrial iron transporter that specifically mediates iron uptake in developing erythroid cells, thereby playing an essential role in heme biosynthesis.</text>
</comment>
<protein>
    <recommendedName>
        <fullName evidence="11">Mitoferrin-1</fullName>
    </recommendedName>
    <alternativeName>
        <fullName evidence="12">Mitochondrial iron transporter 1</fullName>
    </alternativeName>
    <alternativeName>
        <fullName evidence="13">Solute carrier family 25 member 37</fullName>
    </alternativeName>
</protein>
<keyword evidence="8 14" id="KW-0472">Membrane</keyword>
<dbReference type="Ensembl" id="ENSAOWT00000025274.1">
    <property type="protein sequence ID" value="ENSAOWP00000022312.1"/>
    <property type="gene ID" value="ENSAOWG00000015065.1"/>
</dbReference>
<evidence type="ECO:0000256" key="14">
    <source>
        <dbReference type="PROSITE-ProRule" id="PRU00282"/>
    </source>
</evidence>
<evidence type="ECO:0000256" key="13">
    <source>
        <dbReference type="ARBA" id="ARBA00041894"/>
    </source>
</evidence>
<evidence type="ECO:0000256" key="12">
    <source>
        <dbReference type="ARBA" id="ARBA00041873"/>
    </source>
</evidence>
<reference evidence="16" key="2">
    <citation type="submission" date="2025-09" db="UniProtKB">
        <authorList>
            <consortium name="Ensembl"/>
        </authorList>
    </citation>
    <scope>IDENTIFICATION</scope>
</reference>
<keyword evidence="3 15" id="KW-0813">Transport</keyword>
<dbReference type="InterPro" id="IPR023395">
    <property type="entry name" value="MCP_dom_sf"/>
</dbReference>
<evidence type="ECO:0000256" key="15">
    <source>
        <dbReference type="RuleBase" id="RU000488"/>
    </source>
</evidence>
<evidence type="ECO:0000256" key="2">
    <source>
        <dbReference type="ARBA" id="ARBA00006375"/>
    </source>
</evidence>
<evidence type="ECO:0000313" key="16">
    <source>
        <dbReference type="Ensembl" id="ENSAOWP00000022312.1"/>
    </source>
</evidence>
<dbReference type="PROSITE" id="PS51257">
    <property type="entry name" value="PROKAR_LIPOPROTEIN"/>
    <property type="match status" value="1"/>
</dbReference>
<evidence type="ECO:0000256" key="6">
    <source>
        <dbReference type="ARBA" id="ARBA00022989"/>
    </source>
</evidence>
<dbReference type="Proteomes" id="UP000694424">
    <property type="component" value="Unplaced"/>
</dbReference>
<feature type="repeat" description="Solcar" evidence="14">
    <location>
        <begin position="140"/>
        <end position="227"/>
    </location>
</feature>
<dbReference type="SUPFAM" id="SSF103506">
    <property type="entry name" value="Mitochondrial carrier"/>
    <property type="match status" value="1"/>
</dbReference>
<dbReference type="PANTHER" id="PTHR45758">
    <property type="entry name" value="MITOFERRIN-1-RELATED"/>
    <property type="match status" value="1"/>
</dbReference>
<reference evidence="16" key="1">
    <citation type="submission" date="2025-08" db="UniProtKB">
        <authorList>
            <consortium name="Ensembl"/>
        </authorList>
    </citation>
    <scope>IDENTIFICATION</scope>
</reference>
<comment type="catalytic activity">
    <reaction evidence="9">
        <text>Fe(2+)(in) = Fe(2+)(out)</text>
        <dbReference type="Rhea" id="RHEA:28486"/>
        <dbReference type="ChEBI" id="CHEBI:29033"/>
    </reaction>
</comment>
<accession>A0A8B9SD40</accession>
<dbReference type="InterPro" id="IPR018108">
    <property type="entry name" value="MCP_transmembrane"/>
</dbReference>
<evidence type="ECO:0000256" key="4">
    <source>
        <dbReference type="ARBA" id="ARBA00022496"/>
    </source>
</evidence>
<proteinExistence type="inferred from homology"/>
<dbReference type="PROSITE" id="PS50920">
    <property type="entry name" value="SOLCAR"/>
    <property type="match status" value="2"/>
</dbReference>
<keyword evidence="6" id="KW-1133">Transmembrane helix</keyword>
<comment type="subcellular location">
    <subcellularLocation>
        <location evidence="1">Mitochondrion membrane</location>
        <topology evidence="1">Multi-pass membrane protein</topology>
    </subcellularLocation>
</comment>